<dbReference type="CDD" id="cd09395">
    <property type="entry name" value="LIM2_Rga"/>
    <property type="match status" value="1"/>
</dbReference>
<feature type="compositionally biased region" description="Low complexity" evidence="6">
    <location>
        <begin position="556"/>
        <end position="573"/>
    </location>
</feature>
<evidence type="ECO:0008006" key="12">
    <source>
        <dbReference type="Google" id="ProtNLM"/>
    </source>
</evidence>
<dbReference type="InterPro" id="IPR046349">
    <property type="entry name" value="C1-like_sf"/>
</dbReference>
<feature type="compositionally biased region" description="Basic and acidic residues" evidence="6">
    <location>
        <begin position="599"/>
        <end position="621"/>
    </location>
</feature>
<evidence type="ECO:0000256" key="5">
    <source>
        <dbReference type="SAM" id="Coils"/>
    </source>
</evidence>
<dbReference type="PROSITE" id="PS50081">
    <property type="entry name" value="ZF_DAG_PE_2"/>
    <property type="match status" value="1"/>
</dbReference>
<sequence>MSSPPQGDPPQYRVTDTYDYAEPEPTMEDRLCPGCKMSAVNENGGLVVAFGQSFFHVDCFKCAKCGDKVTADTNLLLLSDGSPICANCSYSCNVCNLPILDEAIMTGDDSYHAHCFKCKVCKTRIDELVFAKTSQGIYCMNCHNDRMAKIRRHAQKKREKEKAGGSSKSRERLGTSAGEHGTHSPQQDSPFPTDPAHRSQTSAPATRNDRTRPPTASSHGNDPGGAHPPRPPAKSNPAPLVSDAFEPNTKLPMPSAISITPESPPRGHKPHKQLSVTVLPPVTNGDYMLSSTPSPTYNRFQDQSTASTTTKEPSSSSSATVDYLSPNGGNSLQHKKSYDDGMRPLDVLFGNMSKPKAEGPPHNTGNDSSKPRNERRQSVQIDTFSHSSPHAASLTQSQSLSPHAPSESQMSASPMRASFPVTTPSSTSLSPQTNVLRHSASTDFLSATSSPLPPDKDLQEEQSADRSTLRPRPGSSSIYLPEDQQSEESGPSMGPSVTLDQVPSRTESPSVRDKLRLSADVGPGRSSPIYERSDGHSVRSQKSWDEVVGFREHRLSSNSSSRGSWPGSGSRSRPTSDSRRADVPHSIESGTDTEGEREESERQSDESLDAHSEEAKAKSEEVNLGEDNEGDVDSAPGSSKNMQMDHLDDLEESEVPVESTSVATFIAPALPPIRFSLTSADFSEMLKNVGGMPSLKALDQLAKLAEDGDGIPTTPLPTAALPLTPCSDATVTDDAVRPLPIPRSKTLRKLPPTGRLEGRPSTESSRAPPTAFGQSRRHDNEGSRGQSSNPAHHGWPSTSSASHTTASDSSGVRQSTDSSDLVVCRLQEAYADATERGAQQLKLDKGFVEAILTAFEQRQKAFDQLKVKYDGAKRASQQYVDGLTVASTEYDQELKARRDAEAEVTRLRVLLSGQAVRLTTISGEVKRQELRQQMSQELNDNLDELEGNLSKLKVERDMTLAEVEELSASKSAPILANGEVPAVKLSRSLTMRLDNIKTQYQHELVPLTRQRDTLNREILDLKATRDMFLEETTALNARNEELAQLSAQYARRMDNSNIPDAPPTYRHEHHPPPHERKSSSFDRNRTQQSGQAPGVQPSFSTSTTSSTTLSDESSVAHSRNHKIPPDMGSPVSRPGKFKWKASKPRDPSSATVGDHKPTGRIEHTFQQLSVLRLTRCDQCGDKMWGSQLRCTGCNISVHVRCINHVQPACSNHPPSNREPQASLAPLPPSMFGRDLGEQIRADAKGGDRKIPVIVEKCIDAVDTLALDYEGIYRKNGGSGQSKTITQLFERGDYRSFDLRDQEQFNDICSVTSVLKTYFRSLPIPLLTYDLHDEFMLAAAIKDPDAKYEALLGAVNKLPNEHYFTLRSLMLHLHNVRQHSEVNLMTARNLGVVFGPTLMRSPDPSAEFNDMAGKAISVEWLVDNAPAVFASPLPSH</sequence>
<feature type="region of interest" description="Disordered" evidence="6">
    <location>
        <begin position="1054"/>
        <end position="1160"/>
    </location>
</feature>
<feature type="region of interest" description="Disordered" evidence="6">
    <location>
        <begin position="731"/>
        <end position="818"/>
    </location>
</feature>
<dbReference type="Pfam" id="PF00412">
    <property type="entry name" value="LIM"/>
    <property type="match status" value="2"/>
</dbReference>
<dbReference type="GO" id="GO:0005096">
    <property type="term" value="F:GTPase activator activity"/>
    <property type="evidence" value="ECO:0007669"/>
    <property type="project" value="UniProtKB-KW"/>
</dbReference>
<dbReference type="GO" id="GO:0046872">
    <property type="term" value="F:metal ion binding"/>
    <property type="evidence" value="ECO:0007669"/>
    <property type="project" value="UniProtKB-KW"/>
</dbReference>
<feature type="compositionally biased region" description="Acidic residues" evidence="6">
    <location>
        <begin position="623"/>
        <end position="632"/>
    </location>
</feature>
<reference evidence="11" key="2">
    <citation type="submission" date="2015-01" db="EMBL/GenBank/DDBJ databases">
        <title>Evolutionary Origins and Diversification of the Mycorrhizal Mutualists.</title>
        <authorList>
            <consortium name="DOE Joint Genome Institute"/>
            <consortium name="Mycorrhizal Genomics Consortium"/>
            <person name="Kohler A."/>
            <person name="Kuo A."/>
            <person name="Nagy L.G."/>
            <person name="Floudas D."/>
            <person name="Copeland A."/>
            <person name="Barry K.W."/>
            <person name="Cichocki N."/>
            <person name="Veneault-Fourrey C."/>
            <person name="LaButti K."/>
            <person name="Lindquist E.A."/>
            <person name="Lipzen A."/>
            <person name="Lundell T."/>
            <person name="Morin E."/>
            <person name="Murat C."/>
            <person name="Riley R."/>
            <person name="Ohm R."/>
            <person name="Sun H."/>
            <person name="Tunlid A."/>
            <person name="Henrissat B."/>
            <person name="Grigoriev I.V."/>
            <person name="Hibbett D.S."/>
            <person name="Martin F."/>
        </authorList>
    </citation>
    <scope>NUCLEOTIDE SEQUENCE [LARGE SCALE GENOMIC DNA]</scope>
    <source>
        <strain evidence="11">F 1598</strain>
    </source>
</reference>
<feature type="compositionally biased region" description="Low complexity" evidence="6">
    <location>
        <begin position="418"/>
        <end position="431"/>
    </location>
</feature>
<dbReference type="GO" id="GO:0007165">
    <property type="term" value="P:signal transduction"/>
    <property type="evidence" value="ECO:0007669"/>
    <property type="project" value="InterPro"/>
</dbReference>
<dbReference type="InParanoid" id="A0A0C3FFW6"/>
<reference evidence="10 11" key="1">
    <citation type="submission" date="2014-04" db="EMBL/GenBank/DDBJ databases">
        <authorList>
            <consortium name="DOE Joint Genome Institute"/>
            <person name="Kuo A."/>
            <person name="Tarkka M."/>
            <person name="Buscot F."/>
            <person name="Kohler A."/>
            <person name="Nagy L.G."/>
            <person name="Floudas D."/>
            <person name="Copeland A."/>
            <person name="Barry K.W."/>
            <person name="Cichocki N."/>
            <person name="Veneault-Fourrey C."/>
            <person name="LaButti K."/>
            <person name="Lindquist E.A."/>
            <person name="Lipzen A."/>
            <person name="Lundell T."/>
            <person name="Morin E."/>
            <person name="Murat C."/>
            <person name="Sun H."/>
            <person name="Tunlid A."/>
            <person name="Henrissat B."/>
            <person name="Grigoriev I.V."/>
            <person name="Hibbett D.S."/>
            <person name="Martin F."/>
            <person name="Nordberg H.P."/>
            <person name="Cantor M.N."/>
            <person name="Hua S.X."/>
        </authorList>
    </citation>
    <scope>NUCLEOTIDE SEQUENCE [LARGE SCALE GENOMIC DNA]</scope>
    <source>
        <strain evidence="10 11">F 1598</strain>
    </source>
</reference>
<feature type="compositionally biased region" description="Basic and acidic residues" evidence="6">
    <location>
        <begin position="454"/>
        <end position="468"/>
    </location>
</feature>
<dbReference type="FunFam" id="1.10.555.10:FF:000043">
    <property type="entry name" value="Rho GTPase activator Rga"/>
    <property type="match status" value="1"/>
</dbReference>
<dbReference type="PROSITE" id="PS50238">
    <property type="entry name" value="RHOGAP"/>
    <property type="match status" value="1"/>
</dbReference>
<dbReference type="EMBL" id="KN832991">
    <property type="protein sequence ID" value="KIM83305.1"/>
    <property type="molecule type" value="Genomic_DNA"/>
</dbReference>
<evidence type="ECO:0000259" key="9">
    <source>
        <dbReference type="PROSITE" id="PS50238"/>
    </source>
</evidence>
<dbReference type="SUPFAM" id="SSF48350">
    <property type="entry name" value="GTPase activation domain, GAP"/>
    <property type="match status" value="1"/>
</dbReference>
<dbReference type="PROSITE" id="PS00479">
    <property type="entry name" value="ZF_DAG_PE_1"/>
    <property type="match status" value="1"/>
</dbReference>
<dbReference type="OrthoDB" id="79452at2759"/>
<dbReference type="InterPro" id="IPR008936">
    <property type="entry name" value="Rho_GTPase_activation_prot"/>
</dbReference>
<feature type="domain" description="Rho-GAP" evidence="9">
    <location>
        <begin position="1233"/>
        <end position="1428"/>
    </location>
</feature>
<evidence type="ECO:0000259" key="8">
    <source>
        <dbReference type="PROSITE" id="PS50081"/>
    </source>
</evidence>
<dbReference type="SUPFAM" id="SSF57889">
    <property type="entry name" value="Cysteine-rich domain"/>
    <property type="match status" value="1"/>
</dbReference>
<dbReference type="PROSITE" id="PS00478">
    <property type="entry name" value="LIM_DOMAIN_1"/>
    <property type="match status" value="2"/>
</dbReference>
<keyword evidence="5" id="KW-0175">Coiled coil</keyword>
<dbReference type="STRING" id="765440.A0A0C3FFW6"/>
<dbReference type="InterPro" id="IPR001781">
    <property type="entry name" value="Znf_LIM"/>
</dbReference>
<evidence type="ECO:0000256" key="1">
    <source>
        <dbReference type="ARBA" id="ARBA00022468"/>
    </source>
</evidence>
<feature type="domain" description="Phorbol-ester/DAG-type" evidence="8">
    <location>
        <begin position="1162"/>
        <end position="1209"/>
    </location>
</feature>
<feature type="compositionally biased region" description="Polar residues" evidence="6">
    <location>
        <begin position="498"/>
        <end position="509"/>
    </location>
</feature>
<dbReference type="FunFam" id="2.10.110.10:FF:000160">
    <property type="entry name" value="Signal transducer, putative"/>
    <property type="match status" value="1"/>
</dbReference>
<feature type="compositionally biased region" description="Basic and acidic residues" evidence="6">
    <location>
        <begin position="531"/>
        <end position="555"/>
    </location>
</feature>
<keyword evidence="4" id="KW-0440">LIM domain</keyword>
<evidence type="ECO:0000313" key="10">
    <source>
        <dbReference type="EMBL" id="KIM83305.1"/>
    </source>
</evidence>
<dbReference type="Gene3D" id="3.30.60.20">
    <property type="match status" value="1"/>
</dbReference>
<dbReference type="Gene3D" id="2.10.110.10">
    <property type="entry name" value="Cysteine Rich Protein"/>
    <property type="match status" value="2"/>
</dbReference>
<dbReference type="SMART" id="SM00132">
    <property type="entry name" value="LIM"/>
    <property type="match status" value="2"/>
</dbReference>
<organism evidence="10 11">
    <name type="scientific">Piloderma croceum (strain F 1598)</name>
    <dbReference type="NCBI Taxonomy" id="765440"/>
    <lineage>
        <taxon>Eukaryota</taxon>
        <taxon>Fungi</taxon>
        <taxon>Dikarya</taxon>
        <taxon>Basidiomycota</taxon>
        <taxon>Agaricomycotina</taxon>
        <taxon>Agaricomycetes</taxon>
        <taxon>Agaricomycetidae</taxon>
        <taxon>Atheliales</taxon>
        <taxon>Atheliaceae</taxon>
        <taxon>Piloderma</taxon>
    </lineage>
</organism>
<feature type="compositionally biased region" description="Low complexity" evidence="6">
    <location>
        <begin position="304"/>
        <end position="320"/>
    </location>
</feature>
<feature type="compositionally biased region" description="Polar residues" evidence="6">
    <location>
        <begin position="378"/>
        <end position="412"/>
    </location>
</feature>
<evidence type="ECO:0000256" key="2">
    <source>
        <dbReference type="ARBA" id="ARBA00022723"/>
    </source>
</evidence>
<feature type="compositionally biased region" description="Basic and acidic residues" evidence="6">
    <location>
        <begin position="574"/>
        <end position="585"/>
    </location>
</feature>
<evidence type="ECO:0000256" key="6">
    <source>
        <dbReference type="SAM" id="MobiDB-lite"/>
    </source>
</evidence>
<feature type="compositionally biased region" description="Basic and acidic residues" evidence="6">
    <location>
        <begin position="1070"/>
        <end position="1085"/>
    </location>
</feature>
<gene>
    <name evidence="10" type="ORF">PILCRDRAFT_819553</name>
</gene>
<dbReference type="Pfam" id="PF00620">
    <property type="entry name" value="RhoGAP"/>
    <property type="match status" value="1"/>
</dbReference>
<dbReference type="HOGENOM" id="CLU_003874_0_0_1"/>
<evidence type="ECO:0000313" key="11">
    <source>
        <dbReference type="Proteomes" id="UP000054166"/>
    </source>
</evidence>
<feature type="compositionally biased region" description="Basic and acidic residues" evidence="6">
    <location>
        <begin position="158"/>
        <end position="173"/>
    </location>
</feature>
<dbReference type="Gene3D" id="1.10.555.10">
    <property type="entry name" value="Rho GTPase activation protein"/>
    <property type="match status" value="1"/>
</dbReference>
<dbReference type="InterPro" id="IPR002219">
    <property type="entry name" value="PKC_DAG/PE"/>
</dbReference>
<dbReference type="FunCoup" id="A0A0C3FFW6">
    <property type="interactions" value="286"/>
</dbReference>
<feature type="coiled-coil region" evidence="5">
    <location>
        <begin position="935"/>
        <end position="962"/>
    </location>
</feature>
<dbReference type="InterPro" id="IPR000198">
    <property type="entry name" value="RhoGAP_dom"/>
</dbReference>
<dbReference type="Proteomes" id="UP000054166">
    <property type="component" value="Unassembled WGS sequence"/>
</dbReference>
<dbReference type="PROSITE" id="PS50023">
    <property type="entry name" value="LIM_DOMAIN_2"/>
    <property type="match status" value="1"/>
</dbReference>
<feature type="compositionally biased region" description="Low complexity" evidence="6">
    <location>
        <begin position="1098"/>
        <end position="1113"/>
    </location>
</feature>
<keyword evidence="11" id="KW-1185">Reference proteome</keyword>
<evidence type="ECO:0000256" key="4">
    <source>
        <dbReference type="PROSITE-ProRule" id="PRU00125"/>
    </source>
</evidence>
<feature type="region of interest" description="Disordered" evidence="6">
    <location>
        <begin position="151"/>
        <end position="655"/>
    </location>
</feature>
<accession>A0A0C3FFW6</accession>
<feature type="compositionally biased region" description="Polar residues" evidence="6">
    <location>
        <begin position="289"/>
        <end position="303"/>
    </location>
</feature>
<evidence type="ECO:0000256" key="3">
    <source>
        <dbReference type="ARBA" id="ARBA00022833"/>
    </source>
</evidence>
<dbReference type="Pfam" id="PF00130">
    <property type="entry name" value="C1_1"/>
    <property type="match status" value="1"/>
</dbReference>
<protein>
    <recommendedName>
        <fullName evidence="12">RhoGAP-domain-containing protein</fullName>
    </recommendedName>
</protein>
<feature type="compositionally biased region" description="Polar residues" evidence="6">
    <location>
        <begin position="432"/>
        <end position="450"/>
    </location>
</feature>
<proteinExistence type="predicted"/>
<dbReference type="InterPro" id="IPR051854">
    <property type="entry name" value="Rho-type_GAP"/>
</dbReference>
<feature type="domain" description="LIM zinc-binding" evidence="7">
    <location>
        <begin position="90"/>
        <end position="149"/>
    </location>
</feature>
<keyword evidence="3 4" id="KW-0862">Zinc</keyword>
<dbReference type="SMART" id="SM00324">
    <property type="entry name" value="RhoGAP"/>
    <property type="match status" value="1"/>
</dbReference>
<dbReference type="PANTHER" id="PTHR46075">
    <property type="entry name" value="CHIMERIN FAMILY MEMBER"/>
    <property type="match status" value="1"/>
</dbReference>
<name>A0A0C3FFW6_PILCF</name>
<dbReference type="SMART" id="SM00109">
    <property type="entry name" value="C1"/>
    <property type="match status" value="1"/>
</dbReference>
<keyword evidence="1" id="KW-0343">GTPase activation</keyword>
<dbReference type="PANTHER" id="PTHR46075:SF2">
    <property type="entry name" value="RHO GTPASE ACTIVATING PROTEIN AT 5A, ISOFORM A"/>
    <property type="match status" value="1"/>
</dbReference>
<keyword evidence="2 4" id="KW-0479">Metal-binding</keyword>
<feature type="compositionally biased region" description="Low complexity" evidence="6">
    <location>
        <begin position="797"/>
        <end position="810"/>
    </location>
</feature>
<evidence type="ECO:0000259" key="7">
    <source>
        <dbReference type="PROSITE" id="PS50023"/>
    </source>
</evidence>